<reference evidence="6 7" key="1">
    <citation type="submission" date="2018-12" db="EMBL/GenBank/DDBJ databases">
        <title>Unveiling genomic diversity among members of the Bifidobacterium pseudolongum species, a widely distributed gut commensal of the animal kingdom.</title>
        <authorList>
            <person name="Lugli G.A."/>
            <person name="Duranti S."/>
            <person name="Albert K."/>
            <person name="Mancabelli L."/>
            <person name="Napoli S."/>
            <person name="Viappiani A."/>
            <person name="Anzalone R."/>
            <person name="Longhi G."/>
            <person name="Milani C."/>
            <person name="Turroni F."/>
            <person name="Alessandri G."/>
            <person name="Sela D.A."/>
            <person name="Van Sinderen D."/>
            <person name="Ventura M."/>
        </authorList>
    </citation>
    <scope>NUCLEOTIDE SEQUENCE [LARGE SCALE GENOMIC DNA]</scope>
    <source>
        <strain evidence="6 7">2001B</strain>
    </source>
</reference>
<gene>
    <name evidence="6" type="ORF">PG2001B_0995</name>
</gene>
<accession>A0A4Q5AWX6</accession>
<dbReference type="NCBIfam" id="NF033544">
    <property type="entry name" value="transpos_IS1249"/>
    <property type="match status" value="1"/>
</dbReference>
<dbReference type="GO" id="GO:0004803">
    <property type="term" value="F:transposase activity"/>
    <property type="evidence" value="ECO:0007669"/>
    <property type="project" value="InterPro"/>
</dbReference>
<dbReference type="GO" id="GO:0003677">
    <property type="term" value="F:DNA binding"/>
    <property type="evidence" value="ECO:0007669"/>
    <property type="project" value="UniProtKB-KW"/>
</dbReference>
<evidence type="ECO:0000256" key="1">
    <source>
        <dbReference type="ARBA" id="ARBA00002190"/>
    </source>
</evidence>
<evidence type="ECO:0000313" key="6">
    <source>
        <dbReference type="EMBL" id="RYQ39681.1"/>
    </source>
</evidence>
<dbReference type="Proteomes" id="UP000293208">
    <property type="component" value="Unassembled WGS sequence"/>
</dbReference>
<sequence length="369" mass="43055">MKKNGHDRLGSQRWMCTDCNATRGVRHYRRRDRGELGAFLAWLLGPAAQPGPSRTFRRRTAGCWRIHPRLEPDGVVRHVLMADGTYLRHGRCLLTAIDGASGAVVAFRWCRHETTADYLALFEKIPAPDVLVCDGMRGIETAARSAWPSTRIQRCLVHVRRDCVNDLTHRPRLQAGRELKRLADALVTIREPDQAARWAVQLHDWQHRWHAMLHERTFAREHPDDPRAARQSWWWTHQPLRRCYRRLERLWRNGTLFAFHDPGLRDADGRPPQRTSNRLECGVNAPIKRMLVNHRGLSDEHRMLACEWLCYMKSEHPDPYRFLDQLHEQHKEGHPDDDTPGMGHGIDWNEFRHIGTKVIDLESGLPFRQ</sequence>
<protein>
    <submittedName>
        <fullName evidence="6">Transposase</fullName>
    </submittedName>
</protein>
<evidence type="ECO:0000313" key="7">
    <source>
        <dbReference type="Proteomes" id="UP000293208"/>
    </source>
</evidence>
<organism evidence="6 7">
    <name type="scientific">Bifidobacterium pseudolongum subsp. globosum</name>
    <dbReference type="NCBI Taxonomy" id="1690"/>
    <lineage>
        <taxon>Bacteria</taxon>
        <taxon>Bacillati</taxon>
        <taxon>Actinomycetota</taxon>
        <taxon>Actinomycetes</taxon>
        <taxon>Bifidobacteriales</taxon>
        <taxon>Bifidobacteriaceae</taxon>
        <taxon>Bifidobacterium</taxon>
    </lineage>
</organism>
<comment type="caution">
    <text evidence="6">The sequence shown here is derived from an EMBL/GenBank/DDBJ whole genome shotgun (WGS) entry which is preliminary data.</text>
</comment>
<keyword evidence="4" id="KW-0238">DNA-binding</keyword>
<proteinExistence type="inferred from homology"/>
<dbReference type="AlphaFoldDB" id="A0A4Q5AWX6"/>
<evidence type="ECO:0000256" key="4">
    <source>
        <dbReference type="ARBA" id="ARBA00023125"/>
    </source>
</evidence>
<evidence type="ECO:0000256" key="2">
    <source>
        <dbReference type="ARBA" id="ARBA00010961"/>
    </source>
</evidence>
<keyword evidence="3" id="KW-0815">Transposition</keyword>
<dbReference type="Pfam" id="PF00872">
    <property type="entry name" value="Transposase_mut"/>
    <property type="match status" value="1"/>
</dbReference>
<name>A0A4Q5AWX6_9BIFI</name>
<comment type="similarity">
    <text evidence="2">Belongs to the transposase mutator family.</text>
</comment>
<dbReference type="GO" id="GO:0006313">
    <property type="term" value="P:DNA transposition"/>
    <property type="evidence" value="ECO:0007669"/>
    <property type="project" value="InterPro"/>
</dbReference>
<dbReference type="EMBL" id="RYUY01000003">
    <property type="protein sequence ID" value="RYQ39681.1"/>
    <property type="molecule type" value="Genomic_DNA"/>
</dbReference>
<evidence type="ECO:0000256" key="3">
    <source>
        <dbReference type="ARBA" id="ARBA00022578"/>
    </source>
</evidence>
<dbReference type="PROSITE" id="PS01007">
    <property type="entry name" value="TRANSPOSASE_MUTATOR"/>
    <property type="match status" value="1"/>
</dbReference>
<keyword evidence="5" id="KW-0233">DNA recombination</keyword>
<evidence type="ECO:0000256" key="5">
    <source>
        <dbReference type="ARBA" id="ARBA00023172"/>
    </source>
</evidence>
<dbReference type="InterPro" id="IPR001207">
    <property type="entry name" value="Transposase_mutator"/>
</dbReference>
<dbReference type="InterPro" id="IPR048004">
    <property type="entry name" value="IS1249_transpos"/>
</dbReference>
<comment type="function">
    <text evidence="1">Required for the transposition of the insertion element.</text>
</comment>